<evidence type="ECO:0000259" key="2">
    <source>
        <dbReference type="SMART" id="SM00453"/>
    </source>
</evidence>
<dbReference type="PANTHER" id="PTHR32525:SF1">
    <property type="entry name" value="DOMAIN OF UNKNOWN FUNCTION WSN DOMAIN-CONTAINING PROTEIN-RELATED"/>
    <property type="match status" value="1"/>
</dbReference>
<organism evidence="4">
    <name type="scientific">Caenorhabditis remanei</name>
    <name type="common">Caenorhabditis vulgaris</name>
    <dbReference type="NCBI Taxonomy" id="31234"/>
    <lineage>
        <taxon>Eukaryota</taxon>
        <taxon>Metazoa</taxon>
        <taxon>Ecdysozoa</taxon>
        <taxon>Nematoda</taxon>
        <taxon>Chromadorea</taxon>
        <taxon>Rhabditida</taxon>
        <taxon>Rhabditina</taxon>
        <taxon>Rhabditomorpha</taxon>
        <taxon>Rhabditoidea</taxon>
        <taxon>Rhabditidae</taxon>
        <taxon>Peloderinae</taxon>
        <taxon>Caenorhabditis</taxon>
    </lineage>
</organism>
<keyword evidence="1" id="KW-1133">Transmembrane helix</keyword>
<keyword evidence="1" id="KW-0812">Transmembrane</keyword>
<keyword evidence="1" id="KW-0472">Membrane</keyword>
<dbReference type="Pfam" id="PF02206">
    <property type="entry name" value="WSN"/>
    <property type="match status" value="1"/>
</dbReference>
<dbReference type="EMBL" id="DS270397">
    <property type="protein sequence ID" value="EFO93583.1"/>
    <property type="molecule type" value="Genomic_DNA"/>
</dbReference>
<dbReference type="Proteomes" id="UP000008281">
    <property type="component" value="Unassembled WGS sequence"/>
</dbReference>
<protein>
    <recommendedName>
        <fullName evidence="2">Domain of unknown function WSN domain-containing protein</fullName>
    </recommendedName>
</protein>
<feature type="domain" description="Domain of unknown function WSN" evidence="2">
    <location>
        <begin position="57"/>
        <end position="125"/>
    </location>
</feature>
<evidence type="ECO:0000313" key="4">
    <source>
        <dbReference type="Proteomes" id="UP000008281"/>
    </source>
</evidence>
<reference evidence="3" key="1">
    <citation type="submission" date="2007-07" db="EMBL/GenBank/DDBJ databases">
        <title>PCAP assembly of the Caenorhabditis remanei genome.</title>
        <authorList>
            <consortium name="The Caenorhabditis remanei Sequencing Consortium"/>
            <person name="Wilson R.K."/>
        </authorList>
    </citation>
    <scope>NUCLEOTIDE SEQUENCE [LARGE SCALE GENOMIC DNA]</scope>
    <source>
        <strain evidence="3">PB4641</strain>
    </source>
</reference>
<feature type="transmembrane region" description="Helical" evidence="1">
    <location>
        <begin position="845"/>
        <end position="866"/>
    </location>
</feature>
<dbReference type="STRING" id="31234.E3NU27"/>
<dbReference type="PANTHER" id="PTHR32525">
    <property type="entry name" value="PROTEIN-TYROSINE-PHOSPHATASE"/>
    <property type="match status" value="1"/>
</dbReference>
<name>E3NU27_CAERE</name>
<gene>
    <name evidence="3" type="ORF">CRE_05357</name>
</gene>
<keyword evidence="4" id="KW-1185">Reference proteome</keyword>
<evidence type="ECO:0000256" key="1">
    <source>
        <dbReference type="SAM" id="Phobius"/>
    </source>
</evidence>
<dbReference type="InParanoid" id="E3NU27"/>
<dbReference type="eggNOG" id="ENOG502RT8T">
    <property type="taxonomic scope" value="Eukaryota"/>
</dbReference>
<proteinExistence type="predicted"/>
<dbReference type="OMA" id="QTHIEAM"/>
<dbReference type="SMART" id="SM00453">
    <property type="entry name" value="WSN"/>
    <property type="match status" value="1"/>
</dbReference>
<dbReference type="OrthoDB" id="5834975at2759"/>
<evidence type="ECO:0000313" key="3">
    <source>
        <dbReference type="EMBL" id="EFO93583.1"/>
    </source>
</evidence>
<dbReference type="HOGENOM" id="CLU_002807_0_0_1"/>
<accession>E3NU27</accession>
<dbReference type="InterPro" id="IPR003125">
    <property type="entry name" value="WSN"/>
</dbReference>
<dbReference type="AlphaFoldDB" id="E3NU27"/>
<sequence>MVGRLAIERLFNTSFQFSVYGTSADNNSSDSIENDDPFDLNSSREFLRAKRNAPIPDKLKELIDKSSTLARISNGISLQSGLMDGSIKIEDVVAELLNFGTLKVSDVVGFNVDLVKELAGKMEKLPTSLDKSTIELENAGLGWNELRKKSEAVKGVTNLTQKDEYFTALGKYEKSFDFDVFEEADTALTKILTKLKDIEELKIKEKPQLVDLKNIHTENFNPIPNVFEAALGKLEAAQKTVQIFAANKILIDSHSAFAPFGTMIQLIKIRYELEATAVSSIHKALGNNFQQLTDLISKPIEPEIKGLSSLIHSRIIPDFNKQIYTSGFHNGVTDLKKLALEIRDPWIEEFTGNAISTSRLADGIQTLLNVIYKVVHIDEKLKPVSTNNNPRSISYLKHVLQEVSKMPQKSAELVNIFSEIATCREKSKKIGPANYKDGQKVIEKIVAVGKVFAELAAAVKRINIDQHQKDMNGFIKFLGFKNIKNATTSPAEIPAVMERIRTTDTLKKFKELIAGIKKGFTIERDALKADVKNITSQKDAISTDGFKEEGEMHACLQTLKDKFEKFEKAIGVTRKLSGIDSATIQNVENLASIVASVKNELKSLGSIPDSMKKYAKKITTEINKWPESLKSSRKIGQSVALLSHANDFKTLVSSGELDKFDAPVQTHIEAMKQGKEQKRINTLWGNHKKFVSDLKASSKSIDKIGTSLKLDEIKTFEDYGTVMKTNLEAMKDVKIDVKAKIEALDALIPLTKQPAELEKIKKTLQHLESLDLAFSSHVSHFQKVPNALKSLYDFLVKFSIEPTQAPPPRSGKATPQAFYVDRDSSGYDNKRKELRREQEATTERILHGVFIVVSVVLVFVVSVTAYDKIRTPKDDLRHWINRKRYLSAKNGRVYHDGYLNEIAIETEQLREQMKRQSYAYLPERKHRNPEILCNPETALKKLMKDDKKMPIHANLVKSRNGKRFIACQVRFPENPGKGKNIFWVRRRNF</sequence>